<dbReference type="PANTHER" id="PTHR39185:SF1">
    <property type="entry name" value="SWARMING MOTILITY PROTEIN SWRD"/>
    <property type="match status" value="1"/>
</dbReference>
<evidence type="ECO:0000313" key="1">
    <source>
        <dbReference type="EMBL" id="SHF51724.1"/>
    </source>
</evidence>
<protein>
    <submittedName>
        <fullName evidence="1">Flagellar protein FlbD</fullName>
    </submittedName>
</protein>
<keyword evidence="1" id="KW-0282">Flagellum</keyword>
<gene>
    <name evidence="1" type="ORF">SAMN05216225_1001148</name>
</gene>
<dbReference type="STRING" id="930117.SAMN05216225_1001148"/>
<keyword evidence="1" id="KW-0966">Cell projection</keyword>
<dbReference type="AlphaFoldDB" id="A0A1M5CAD1"/>
<organism evidence="1 2">
    <name type="scientific">Ornithinibacillus halophilus</name>
    <dbReference type="NCBI Taxonomy" id="930117"/>
    <lineage>
        <taxon>Bacteria</taxon>
        <taxon>Bacillati</taxon>
        <taxon>Bacillota</taxon>
        <taxon>Bacilli</taxon>
        <taxon>Bacillales</taxon>
        <taxon>Bacillaceae</taxon>
        <taxon>Ornithinibacillus</taxon>
    </lineage>
</organism>
<name>A0A1M5CAD1_9BACI</name>
<dbReference type="PANTHER" id="PTHR39185">
    <property type="entry name" value="SWARMING MOTILITY PROTEIN SWRD"/>
    <property type="match status" value="1"/>
</dbReference>
<sequence>MIQLSRLNGDTFILNAMLVEQIQSLPDTTITLLSGKKLVVKEPKQKVIDDITAFYQKVGMQQSLKEVEKANE</sequence>
<dbReference type="InterPro" id="IPR009384">
    <property type="entry name" value="SwrD-like"/>
</dbReference>
<dbReference type="EMBL" id="FQVW01000001">
    <property type="protein sequence ID" value="SHF51724.1"/>
    <property type="molecule type" value="Genomic_DNA"/>
</dbReference>
<reference evidence="1 2" key="1">
    <citation type="submission" date="2016-11" db="EMBL/GenBank/DDBJ databases">
        <authorList>
            <person name="Jaros S."/>
            <person name="Januszkiewicz K."/>
            <person name="Wedrychowicz H."/>
        </authorList>
    </citation>
    <scope>NUCLEOTIDE SEQUENCE [LARGE SCALE GENOMIC DNA]</scope>
    <source>
        <strain evidence="1 2">IBRC-M 10683</strain>
    </source>
</reference>
<evidence type="ECO:0000313" key="2">
    <source>
        <dbReference type="Proteomes" id="UP000183988"/>
    </source>
</evidence>
<dbReference type="Pfam" id="PF06289">
    <property type="entry name" value="FlbD"/>
    <property type="match status" value="1"/>
</dbReference>
<keyword evidence="1" id="KW-0969">Cilium</keyword>
<dbReference type="Proteomes" id="UP000183988">
    <property type="component" value="Unassembled WGS sequence"/>
</dbReference>
<dbReference type="OrthoDB" id="9799862at2"/>
<dbReference type="RefSeq" id="WP_072886957.1">
    <property type="nucleotide sequence ID" value="NZ_FQVW01000001.1"/>
</dbReference>
<keyword evidence="2" id="KW-1185">Reference proteome</keyword>
<proteinExistence type="predicted"/>
<accession>A0A1M5CAD1</accession>